<reference evidence="13" key="4">
    <citation type="submission" date="2016-11" db="EMBL/GenBank/DDBJ databases">
        <authorList>
            <person name="Varghese N."/>
            <person name="Submissions S."/>
        </authorList>
    </citation>
    <scope>NUCLEOTIDE SEQUENCE</scope>
    <source>
        <strain evidence="13">DSM 1682</strain>
    </source>
</reference>
<dbReference type="InterPro" id="IPR013986">
    <property type="entry name" value="DExx_box_DNA_helicase_dom_sf"/>
</dbReference>
<dbReference type="GO" id="GO:0005829">
    <property type="term" value="C:cytosol"/>
    <property type="evidence" value="ECO:0007669"/>
    <property type="project" value="TreeGrafter"/>
</dbReference>
<evidence type="ECO:0000256" key="3">
    <source>
        <dbReference type="ARBA" id="ARBA00022801"/>
    </source>
</evidence>
<dbReference type="InterPro" id="IPR027417">
    <property type="entry name" value="P-loop_NTPase"/>
</dbReference>
<evidence type="ECO:0000313" key="13">
    <source>
        <dbReference type="EMBL" id="SHE97808.1"/>
    </source>
</evidence>
<dbReference type="EMBL" id="CP014223">
    <property type="protein sequence ID" value="AMJ41360.1"/>
    <property type="molecule type" value="Genomic_DNA"/>
</dbReference>
<dbReference type="SUPFAM" id="SSF52540">
    <property type="entry name" value="P-loop containing nucleoside triphosphate hydrolases"/>
    <property type="match status" value="1"/>
</dbReference>
<dbReference type="InterPro" id="IPR000212">
    <property type="entry name" value="DNA_helicase_UvrD/REP"/>
</dbReference>
<reference evidence="15" key="3">
    <citation type="submission" date="2016-11" db="EMBL/GenBank/DDBJ databases">
        <authorList>
            <person name="Jaros S."/>
            <person name="Januszkiewicz K."/>
            <person name="Wedrychowicz H."/>
        </authorList>
    </citation>
    <scope>NUCLEOTIDE SEQUENCE [LARGE SCALE GENOMIC DNA]</scope>
    <source>
        <strain evidence="15">DSM 1682</strain>
    </source>
</reference>
<dbReference type="InterPro" id="IPR014016">
    <property type="entry name" value="UvrD-like_ATP-bd"/>
</dbReference>
<gene>
    <name evidence="12" type="primary">pcrA_2</name>
    <name evidence="12" type="ORF">CPRO_17720</name>
    <name evidence="13" type="ORF">SAMN02745151_02399</name>
</gene>
<dbReference type="Gene3D" id="3.40.50.300">
    <property type="entry name" value="P-loop containing nucleotide triphosphate hydrolases"/>
    <property type="match status" value="2"/>
</dbReference>
<keyword evidence="3 10" id="KW-0378">Hydrolase</keyword>
<comment type="catalytic activity">
    <reaction evidence="9">
        <text>ATP + H2O = ADP + phosphate + H(+)</text>
        <dbReference type="Rhea" id="RHEA:13065"/>
        <dbReference type="ChEBI" id="CHEBI:15377"/>
        <dbReference type="ChEBI" id="CHEBI:15378"/>
        <dbReference type="ChEBI" id="CHEBI:30616"/>
        <dbReference type="ChEBI" id="CHEBI:43474"/>
        <dbReference type="ChEBI" id="CHEBI:456216"/>
        <dbReference type="EC" id="5.6.2.4"/>
    </reaction>
</comment>
<comment type="catalytic activity">
    <reaction evidence="7">
        <text>Couples ATP hydrolysis with the unwinding of duplex DNA by translocating in the 3'-5' direction.</text>
        <dbReference type="EC" id="5.6.2.4"/>
    </reaction>
</comment>
<accession>A0A0X1U8T2</accession>
<evidence type="ECO:0000313" key="14">
    <source>
        <dbReference type="Proteomes" id="UP000068026"/>
    </source>
</evidence>
<dbReference type="Proteomes" id="UP000068026">
    <property type="component" value="Chromosome"/>
</dbReference>
<reference evidence="14" key="2">
    <citation type="submission" date="2016-01" db="EMBL/GenBank/DDBJ databases">
        <authorList>
            <person name="Poehlein A."/>
            <person name="Schlien K."/>
            <person name="Gottschalk G."/>
            <person name="Buckel W."/>
            <person name="Daniel R."/>
        </authorList>
    </citation>
    <scope>NUCLEOTIDE SEQUENCE [LARGE SCALE GENOMIC DNA]</scope>
    <source>
        <strain evidence="14">X2</strain>
    </source>
</reference>
<keyword evidence="14" id="KW-1185">Reference proteome</keyword>
<evidence type="ECO:0000256" key="8">
    <source>
        <dbReference type="ARBA" id="ARBA00034808"/>
    </source>
</evidence>
<keyword evidence="2 10" id="KW-0547">Nucleotide-binding</keyword>
<keyword evidence="4 10" id="KW-0347">Helicase</keyword>
<reference evidence="12 14" key="1">
    <citation type="journal article" date="2016" name="Genome Announc.">
        <title>Complete Genome Sequence of the Amino Acid-Fermenting Clostridium propionicum X2 (DSM 1682).</title>
        <authorList>
            <person name="Poehlein A."/>
            <person name="Schlien K."/>
            <person name="Chowdhury N.P."/>
            <person name="Gottschalk G."/>
            <person name="Buckel W."/>
            <person name="Daniel R."/>
        </authorList>
    </citation>
    <scope>NUCLEOTIDE SEQUENCE [LARGE SCALE GENOMIC DNA]</scope>
    <source>
        <strain evidence="12 14">X2</strain>
    </source>
</reference>
<keyword evidence="5 10" id="KW-0067">ATP-binding</keyword>
<dbReference type="Pfam" id="PF13361">
    <property type="entry name" value="UvrD_C"/>
    <property type="match status" value="1"/>
</dbReference>
<dbReference type="PROSITE" id="PS51198">
    <property type="entry name" value="UVRD_HELICASE_ATP_BIND"/>
    <property type="match status" value="1"/>
</dbReference>
<name>A0A0X1U8T2_ANAPI</name>
<dbReference type="OrthoDB" id="9765670at2"/>
<dbReference type="EC" id="5.6.2.4" evidence="8"/>
<proteinExistence type="inferred from homology"/>
<evidence type="ECO:0000256" key="4">
    <source>
        <dbReference type="ARBA" id="ARBA00022806"/>
    </source>
</evidence>
<dbReference type="PANTHER" id="PTHR11070:SF3">
    <property type="entry name" value="DNA 3'-5' HELICASE"/>
    <property type="match status" value="1"/>
</dbReference>
<dbReference type="EMBL" id="FQUA01000012">
    <property type="protein sequence ID" value="SHE97808.1"/>
    <property type="molecule type" value="Genomic_DNA"/>
</dbReference>
<feature type="domain" description="UvrD-like helicase ATP-binding" evidence="11">
    <location>
        <begin position="5"/>
        <end position="291"/>
    </location>
</feature>
<comment type="similarity">
    <text evidence="1">Belongs to the helicase family. UvrD subfamily.</text>
</comment>
<dbReference type="AlphaFoldDB" id="A0A0X1U8T2"/>
<dbReference type="KEGG" id="cpro:CPRO_17720"/>
<evidence type="ECO:0000256" key="9">
    <source>
        <dbReference type="ARBA" id="ARBA00048988"/>
    </source>
</evidence>
<dbReference type="InterPro" id="IPR014017">
    <property type="entry name" value="DNA_helicase_UvrD-like_C"/>
</dbReference>
<dbReference type="GO" id="GO:0016787">
    <property type="term" value="F:hydrolase activity"/>
    <property type="evidence" value="ECO:0007669"/>
    <property type="project" value="UniProtKB-UniRule"/>
</dbReference>
<evidence type="ECO:0000256" key="2">
    <source>
        <dbReference type="ARBA" id="ARBA00022741"/>
    </source>
</evidence>
<dbReference type="PANTHER" id="PTHR11070">
    <property type="entry name" value="UVRD / RECB / PCRA DNA HELICASE FAMILY MEMBER"/>
    <property type="match status" value="1"/>
</dbReference>
<evidence type="ECO:0000256" key="1">
    <source>
        <dbReference type="ARBA" id="ARBA00009922"/>
    </source>
</evidence>
<dbReference type="RefSeq" id="WP_066050446.1">
    <property type="nucleotide sequence ID" value="NZ_CP014223.1"/>
</dbReference>
<evidence type="ECO:0000256" key="5">
    <source>
        <dbReference type="ARBA" id="ARBA00022840"/>
    </source>
</evidence>
<evidence type="ECO:0000259" key="11">
    <source>
        <dbReference type="PROSITE" id="PS51198"/>
    </source>
</evidence>
<dbReference type="GO" id="GO:0000725">
    <property type="term" value="P:recombinational repair"/>
    <property type="evidence" value="ECO:0007669"/>
    <property type="project" value="TreeGrafter"/>
</dbReference>
<sequence length="571" mass="67037">MDLSVAKKLKDSDERINISNHFKIVAGPGAGKTRFLINHINHIIEKSDKISDIRKIACITYTNVGVETIISRLGKSIDYVDVTTIHSFLYLNIVNPYLWVLEDDYKFDFINIDGHDDIVPTFSIMNEWKRRTRQYALNDNNKLAKELSKLHWYLDDGELILRFKEIWEGKVGSYNIKKDSYLEYKKICWEKGLLSHDDVLFLSIKIIEKSPRILEIIRGKFPYVLVDEFQDTNPIQTKVLKLIAEKETIVGVIGDECQSIYKFQGADVTQFTEFDLPELKTYYIEDNHRSTQEIIGILNYMRNDKNFHQESPENKHGHKPTILIGGFIDSYNEAIKLCNKDELYTLSFKNELCNMIQYGIDNYFSENIFDEFIFSDGDRGKMIFYIIHSLECCKQDKFKDAIKYMKKAYRKIKDFDDKATLENLKRLYNLYSRIQQINIKELYNNYIFGFYGVKAKVTSGKANNYYKNLTYNKVACVITIADDDGKFRTIHKAKGDEFKNVLLLLEPKEQYNEETELSFLLNPDMGNESHRVYYVALSRTMENLYISIPQLSDENRRKLNNFEIREVRTKS</sequence>
<organism evidence="13 15">
    <name type="scientific">Anaerotignum propionicum DSM 1682</name>
    <dbReference type="NCBI Taxonomy" id="991789"/>
    <lineage>
        <taxon>Bacteria</taxon>
        <taxon>Bacillati</taxon>
        <taxon>Bacillota</taxon>
        <taxon>Clostridia</taxon>
        <taxon>Lachnospirales</taxon>
        <taxon>Anaerotignaceae</taxon>
        <taxon>Anaerotignum</taxon>
    </lineage>
</organism>
<dbReference type="Pfam" id="PF00580">
    <property type="entry name" value="UvrD-helicase"/>
    <property type="match status" value="1"/>
</dbReference>
<evidence type="ECO:0000313" key="15">
    <source>
        <dbReference type="Proteomes" id="UP000184204"/>
    </source>
</evidence>
<evidence type="ECO:0000256" key="7">
    <source>
        <dbReference type="ARBA" id="ARBA00034617"/>
    </source>
</evidence>
<evidence type="ECO:0000256" key="10">
    <source>
        <dbReference type="PROSITE-ProRule" id="PRU00560"/>
    </source>
</evidence>
<evidence type="ECO:0000313" key="12">
    <source>
        <dbReference type="EMBL" id="AMJ41360.1"/>
    </source>
</evidence>
<protein>
    <recommendedName>
        <fullName evidence="8">DNA 3'-5' helicase</fullName>
        <ecNumber evidence="8">5.6.2.4</ecNumber>
    </recommendedName>
</protein>
<dbReference type="GO" id="GO:0003677">
    <property type="term" value="F:DNA binding"/>
    <property type="evidence" value="ECO:0007669"/>
    <property type="project" value="InterPro"/>
</dbReference>
<feature type="binding site" evidence="10">
    <location>
        <begin position="26"/>
        <end position="33"/>
    </location>
    <ligand>
        <name>ATP</name>
        <dbReference type="ChEBI" id="CHEBI:30616"/>
    </ligand>
</feature>
<evidence type="ECO:0000256" key="6">
    <source>
        <dbReference type="ARBA" id="ARBA00023235"/>
    </source>
</evidence>
<dbReference type="Proteomes" id="UP000184204">
    <property type="component" value="Unassembled WGS sequence"/>
</dbReference>
<dbReference type="GO" id="GO:0043138">
    <property type="term" value="F:3'-5' DNA helicase activity"/>
    <property type="evidence" value="ECO:0007669"/>
    <property type="project" value="UniProtKB-EC"/>
</dbReference>
<dbReference type="Gene3D" id="1.10.10.160">
    <property type="match status" value="1"/>
</dbReference>
<dbReference type="GO" id="GO:0005524">
    <property type="term" value="F:ATP binding"/>
    <property type="evidence" value="ECO:0007669"/>
    <property type="project" value="UniProtKB-UniRule"/>
</dbReference>
<keyword evidence="6" id="KW-0413">Isomerase</keyword>